<organism evidence="10 11">
    <name type="scientific">Trifolium pratense</name>
    <name type="common">Red clover</name>
    <dbReference type="NCBI Taxonomy" id="57577"/>
    <lineage>
        <taxon>Eukaryota</taxon>
        <taxon>Viridiplantae</taxon>
        <taxon>Streptophyta</taxon>
        <taxon>Embryophyta</taxon>
        <taxon>Tracheophyta</taxon>
        <taxon>Spermatophyta</taxon>
        <taxon>Magnoliopsida</taxon>
        <taxon>eudicotyledons</taxon>
        <taxon>Gunneridae</taxon>
        <taxon>Pentapetalae</taxon>
        <taxon>rosids</taxon>
        <taxon>fabids</taxon>
        <taxon>Fabales</taxon>
        <taxon>Fabaceae</taxon>
        <taxon>Papilionoideae</taxon>
        <taxon>50 kb inversion clade</taxon>
        <taxon>NPAAA clade</taxon>
        <taxon>Hologalegina</taxon>
        <taxon>IRL clade</taxon>
        <taxon>Trifolieae</taxon>
        <taxon>Trifolium</taxon>
    </lineage>
</organism>
<evidence type="ECO:0000256" key="8">
    <source>
        <dbReference type="ARBA" id="ARBA00023242"/>
    </source>
</evidence>
<keyword evidence="4 9" id="KW-0509">mRNA transport</keyword>
<comment type="subcellular location">
    <subcellularLocation>
        <location evidence="1 9">Nucleus</location>
        <location evidence="1 9">Nuclear pore complex</location>
    </subcellularLocation>
</comment>
<keyword evidence="5 9" id="KW-0653">Protein transport</keyword>
<dbReference type="PANTHER" id="PTHR13373:SF21">
    <property type="entry name" value="NUCLEAR PORE COMPLEX PROTEIN NUP85"/>
    <property type="match status" value="1"/>
</dbReference>
<evidence type="ECO:0000256" key="6">
    <source>
        <dbReference type="ARBA" id="ARBA00023010"/>
    </source>
</evidence>
<dbReference type="GO" id="GO:0045893">
    <property type="term" value="P:positive regulation of DNA-templated transcription"/>
    <property type="evidence" value="ECO:0007669"/>
    <property type="project" value="TreeGrafter"/>
</dbReference>
<dbReference type="ExpressionAtlas" id="A0A2K3P059">
    <property type="expression patterns" value="baseline"/>
</dbReference>
<keyword evidence="6 9" id="KW-0811">Translocation</keyword>
<protein>
    <recommendedName>
        <fullName evidence="9">Nuclear pore complex protein Nup85</fullName>
    </recommendedName>
</protein>
<dbReference type="Proteomes" id="UP000236291">
    <property type="component" value="Unassembled WGS sequence"/>
</dbReference>
<evidence type="ECO:0000313" key="11">
    <source>
        <dbReference type="Proteomes" id="UP000236291"/>
    </source>
</evidence>
<comment type="subunit">
    <text evidence="9">Component of the nuclear pore complex (NPC).</text>
</comment>
<dbReference type="GO" id="GO:0031080">
    <property type="term" value="C:nuclear pore outer ring"/>
    <property type="evidence" value="ECO:0007669"/>
    <property type="project" value="TreeGrafter"/>
</dbReference>
<evidence type="ECO:0000256" key="2">
    <source>
        <dbReference type="ARBA" id="ARBA00005573"/>
    </source>
</evidence>
<evidence type="ECO:0000256" key="3">
    <source>
        <dbReference type="ARBA" id="ARBA00022448"/>
    </source>
</evidence>
<keyword evidence="9" id="KW-0472">Membrane</keyword>
<sequence>MEVIEFNHMSRWEHVLQYSKDISSLLTGPKLAPNPIIEDPNEIVTKNEEPTCLKAAWELMEIFYVDKQSQAWLPEKLVDWLADYDSLFTSTQETIHGKLVDFQNDLVNIQVIEDDPRYWEVMSSALSVGWLDIVVKMLRLHGSYQIDQLSKRELENGLVEAVAVLISKMPRLRPESAAGNLGECFKSKPDFTKAWEKWRSQITKLDCSPYWIQCDNQQTREGLRNMLQVMLGNTENLCTASCYWIELLTGLMIGILAENTEVVIAEISREFGPWMVAHAVELLTSGSEEAEILLHDERYNLGGISMVELHRLAYAQVLSSHALTWQIAPIYLTSCMKQGMGLLENLLYRQSVQHNNLLLKNIEICRLYELDHISSNIMKVAGVYHWKHGRKGAGVFWLQQSQDTNCLDRIAQQLFDSVGKSISDESFKQWEGLIELLGSESKPAGGLEFLHKYRDFKKSLQMVYSGKSTDAARQAVGSLILLENLSNANNMSVFFRLYNFAGVYVDY</sequence>
<dbReference type="InterPro" id="IPR011502">
    <property type="entry name" value="Nucleoporin_Nup85"/>
</dbReference>
<comment type="function">
    <text evidence="9">Functions as a component of the nuclear pore complex (NPC).</text>
</comment>
<dbReference type="GO" id="GO:0031965">
    <property type="term" value="C:nuclear membrane"/>
    <property type="evidence" value="ECO:0007669"/>
    <property type="project" value="UniProtKB-UniRule"/>
</dbReference>
<evidence type="ECO:0000313" key="10">
    <source>
        <dbReference type="EMBL" id="PNY08674.1"/>
    </source>
</evidence>
<reference evidence="10 11" key="1">
    <citation type="journal article" date="2014" name="Am. J. Bot.">
        <title>Genome assembly and annotation for red clover (Trifolium pratense; Fabaceae).</title>
        <authorList>
            <person name="Istvanek J."/>
            <person name="Jaros M."/>
            <person name="Krenek A."/>
            <person name="Repkova J."/>
        </authorList>
    </citation>
    <scope>NUCLEOTIDE SEQUENCE [LARGE SCALE GENOMIC DNA]</scope>
    <source>
        <strain evidence="11">cv. Tatra</strain>
        <tissue evidence="10">Young leaves</tissue>
    </source>
</reference>
<comment type="similarity">
    <text evidence="2 9">Belongs to the nucleoporin Nup85 family.</text>
</comment>
<evidence type="ECO:0000256" key="1">
    <source>
        <dbReference type="ARBA" id="ARBA00004567"/>
    </source>
</evidence>
<evidence type="ECO:0000256" key="9">
    <source>
        <dbReference type="RuleBase" id="RU365073"/>
    </source>
</evidence>
<reference evidence="10 11" key="2">
    <citation type="journal article" date="2017" name="Front. Plant Sci.">
        <title>Gene Classification and Mining of Molecular Markers Useful in Red Clover (Trifolium pratense) Breeding.</title>
        <authorList>
            <person name="Istvanek J."/>
            <person name="Dluhosova J."/>
            <person name="Dluhos P."/>
            <person name="Patkova L."/>
            <person name="Nedelnik J."/>
            <person name="Repkova J."/>
        </authorList>
    </citation>
    <scope>NUCLEOTIDE SEQUENCE [LARGE SCALE GENOMIC DNA]</scope>
    <source>
        <strain evidence="11">cv. Tatra</strain>
        <tissue evidence="10">Young leaves</tissue>
    </source>
</reference>
<keyword evidence="7 9" id="KW-0906">Nuclear pore complex</keyword>
<proteinExistence type="inferred from homology"/>
<dbReference type="Pfam" id="PF07575">
    <property type="entry name" value="Nucleopor_Nup85"/>
    <property type="match status" value="1"/>
</dbReference>
<keyword evidence="8 9" id="KW-0539">Nucleus</keyword>
<evidence type="ECO:0000256" key="4">
    <source>
        <dbReference type="ARBA" id="ARBA00022816"/>
    </source>
</evidence>
<gene>
    <name evidence="10" type="ORF">L195_g005205</name>
</gene>
<evidence type="ECO:0000256" key="5">
    <source>
        <dbReference type="ARBA" id="ARBA00022927"/>
    </source>
</evidence>
<dbReference type="EMBL" id="ASHM01002659">
    <property type="protein sequence ID" value="PNY08674.1"/>
    <property type="molecule type" value="Genomic_DNA"/>
</dbReference>
<dbReference type="AlphaFoldDB" id="A0A2K3P059"/>
<dbReference type="GO" id="GO:0006406">
    <property type="term" value="P:mRNA export from nucleus"/>
    <property type="evidence" value="ECO:0007669"/>
    <property type="project" value="TreeGrafter"/>
</dbReference>
<dbReference type="STRING" id="57577.A0A2K3P059"/>
<accession>A0A2K3P059</accession>
<dbReference type="GO" id="GO:0006606">
    <property type="term" value="P:protein import into nucleus"/>
    <property type="evidence" value="ECO:0007669"/>
    <property type="project" value="TreeGrafter"/>
</dbReference>
<dbReference type="PANTHER" id="PTHR13373">
    <property type="entry name" value="FROUNT PROTEIN-RELATED"/>
    <property type="match status" value="1"/>
</dbReference>
<comment type="caution">
    <text evidence="10">The sequence shown here is derived from an EMBL/GenBank/DDBJ whole genome shotgun (WGS) entry which is preliminary data.</text>
</comment>
<keyword evidence="3 9" id="KW-0813">Transport</keyword>
<name>A0A2K3P059_TRIPR</name>
<evidence type="ECO:0000256" key="7">
    <source>
        <dbReference type="ARBA" id="ARBA00023132"/>
    </source>
</evidence>
<dbReference type="GO" id="GO:0017056">
    <property type="term" value="F:structural constituent of nuclear pore"/>
    <property type="evidence" value="ECO:0007669"/>
    <property type="project" value="TreeGrafter"/>
</dbReference>